<evidence type="ECO:0000313" key="3">
    <source>
        <dbReference type="Proteomes" id="UP001054821"/>
    </source>
</evidence>
<keyword evidence="3" id="KW-1185">Reference proteome</keyword>
<reference evidence="2 3" key="1">
    <citation type="journal article" date="2022" name="G3 (Bethesda)">
        <title>Whole-genome sequence and methylome profiling of the almond [Prunus dulcis (Mill.) D.A. Webb] cultivar 'Nonpareil'.</title>
        <authorList>
            <person name="D'Amico-Willman K.M."/>
            <person name="Ouma W.Z."/>
            <person name="Meulia T."/>
            <person name="Sideli G.M."/>
            <person name="Gradziel T.M."/>
            <person name="Fresnedo-Ramirez J."/>
        </authorList>
    </citation>
    <scope>NUCLEOTIDE SEQUENCE [LARGE SCALE GENOMIC DNA]</scope>
    <source>
        <strain evidence="2">Clone GOH B32 T37-40</strain>
    </source>
</reference>
<proteinExistence type="predicted"/>
<geneLocation type="mitochondrion" evidence="2"/>
<accession>A0AAD4USS9</accession>
<dbReference type="AlphaFoldDB" id="A0AAD4USS9"/>
<dbReference type="Proteomes" id="UP001054821">
    <property type="component" value="Mitochondrion MT"/>
</dbReference>
<comment type="caution">
    <text evidence="2">The sequence shown here is derived from an EMBL/GenBank/DDBJ whole genome shotgun (WGS) entry which is preliminary data.</text>
</comment>
<protein>
    <submittedName>
        <fullName evidence="2">Uncharacterized protein</fullName>
    </submittedName>
</protein>
<feature type="compositionally biased region" description="Basic and acidic residues" evidence="1">
    <location>
        <begin position="25"/>
        <end position="34"/>
    </location>
</feature>
<evidence type="ECO:0000256" key="1">
    <source>
        <dbReference type="SAM" id="MobiDB-lite"/>
    </source>
</evidence>
<dbReference type="PANTHER" id="PTHR48161">
    <property type="entry name" value="BNACNNG12870D PROTEIN"/>
    <property type="match status" value="1"/>
</dbReference>
<feature type="compositionally biased region" description="Polar residues" evidence="1">
    <location>
        <begin position="142"/>
        <end position="155"/>
    </location>
</feature>
<feature type="compositionally biased region" description="Basic and acidic residues" evidence="1">
    <location>
        <begin position="156"/>
        <end position="169"/>
    </location>
</feature>
<gene>
    <name evidence="2" type="ORF">L3X38_000182</name>
</gene>
<name>A0AAD4USS9_PRUDU</name>
<organism evidence="2 3">
    <name type="scientific">Prunus dulcis</name>
    <name type="common">Almond</name>
    <name type="synonym">Amygdalus dulcis</name>
    <dbReference type="NCBI Taxonomy" id="3755"/>
    <lineage>
        <taxon>Eukaryota</taxon>
        <taxon>Viridiplantae</taxon>
        <taxon>Streptophyta</taxon>
        <taxon>Embryophyta</taxon>
        <taxon>Tracheophyta</taxon>
        <taxon>Spermatophyta</taxon>
        <taxon>Magnoliopsida</taxon>
        <taxon>eudicotyledons</taxon>
        <taxon>Gunneridae</taxon>
        <taxon>Pentapetalae</taxon>
        <taxon>rosids</taxon>
        <taxon>fabids</taxon>
        <taxon>Rosales</taxon>
        <taxon>Rosaceae</taxon>
        <taxon>Amygdaloideae</taxon>
        <taxon>Amygdaleae</taxon>
        <taxon>Prunus</taxon>
    </lineage>
</organism>
<feature type="region of interest" description="Disordered" evidence="1">
    <location>
        <begin position="25"/>
        <end position="50"/>
    </location>
</feature>
<evidence type="ECO:0000313" key="2">
    <source>
        <dbReference type="EMBL" id="KAI5311456.1"/>
    </source>
</evidence>
<sequence>MRRPYGVKGSVYVVTLPAFQRCLKDGPDAAERRPGSGFPTGGGTGDGHLEAHHDLQATPARPDLCSRKLYRQQQTRFDPGLHFHYFFHNEGTAPASVDVVERPPESKIELLLLSPRETLRYLNRLKESEEAATLPAHGEASSFWSTSSALNAPQSESKRIGQGDVRDET</sequence>
<keyword evidence="2" id="KW-0496">Mitochondrion</keyword>
<dbReference type="PANTHER" id="PTHR48161:SF1">
    <property type="entry name" value="(RAPE) HYPOTHETICAL PROTEIN"/>
    <property type="match status" value="1"/>
</dbReference>
<dbReference type="EMBL" id="JAJFAZ020000010">
    <property type="protein sequence ID" value="KAI5311456.1"/>
    <property type="molecule type" value="Genomic_DNA"/>
</dbReference>
<feature type="region of interest" description="Disordered" evidence="1">
    <location>
        <begin position="131"/>
        <end position="169"/>
    </location>
</feature>